<dbReference type="GeneID" id="25285274"/>
<dbReference type="InterPro" id="IPR008928">
    <property type="entry name" value="6-hairpin_glycosidase_sf"/>
</dbReference>
<evidence type="ECO:0000313" key="3">
    <source>
        <dbReference type="Proteomes" id="UP000027920"/>
    </source>
</evidence>
<comment type="caution">
    <text evidence="2">The sequence shown here is derived from an EMBL/GenBank/DDBJ whole genome shotgun (WGS) entry which is preliminary data.</text>
</comment>
<dbReference type="PANTHER" id="PTHR31151:SF0">
    <property type="entry name" value="PROLINE-TRNA LIGASE (DUF1680)"/>
    <property type="match status" value="1"/>
</dbReference>
<dbReference type="AlphaFoldDB" id="A0A072PCW3"/>
<dbReference type="EMBL" id="AMGV01000013">
    <property type="protein sequence ID" value="KEF53395.1"/>
    <property type="molecule type" value="Genomic_DNA"/>
</dbReference>
<organism evidence="2 3">
    <name type="scientific">Exophiala aquamarina CBS 119918</name>
    <dbReference type="NCBI Taxonomy" id="1182545"/>
    <lineage>
        <taxon>Eukaryota</taxon>
        <taxon>Fungi</taxon>
        <taxon>Dikarya</taxon>
        <taxon>Ascomycota</taxon>
        <taxon>Pezizomycotina</taxon>
        <taxon>Eurotiomycetes</taxon>
        <taxon>Chaetothyriomycetidae</taxon>
        <taxon>Chaetothyriales</taxon>
        <taxon>Herpotrichiellaceae</taxon>
        <taxon>Exophiala</taxon>
    </lineage>
</organism>
<evidence type="ECO:0000256" key="1">
    <source>
        <dbReference type="SAM" id="MobiDB-lite"/>
    </source>
</evidence>
<feature type="region of interest" description="Disordered" evidence="1">
    <location>
        <begin position="648"/>
        <end position="675"/>
    </location>
</feature>
<gene>
    <name evidence="2" type="ORF">A1O9_10370</name>
</gene>
<reference evidence="2 3" key="1">
    <citation type="submission" date="2013-03" db="EMBL/GenBank/DDBJ databases">
        <title>The Genome Sequence of Exophiala aquamarina CBS 119918.</title>
        <authorList>
            <consortium name="The Broad Institute Genomics Platform"/>
            <person name="Cuomo C."/>
            <person name="de Hoog S."/>
            <person name="Gorbushina A."/>
            <person name="Walker B."/>
            <person name="Young S.K."/>
            <person name="Zeng Q."/>
            <person name="Gargeya S."/>
            <person name="Fitzgerald M."/>
            <person name="Haas B."/>
            <person name="Abouelleil A."/>
            <person name="Allen A.W."/>
            <person name="Alvarado L."/>
            <person name="Arachchi H.M."/>
            <person name="Berlin A.M."/>
            <person name="Chapman S.B."/>
            <person name="Gainer-Dewar J."/>
            <person name="Goldberg J."/>
            <person name="Griggs A."/>
            <person name="Gujja S."/>
            <person name="Hansen M."/>
            <person name="Howarth C."/>
            <person name="Imamovic A."/>
            <person name="Ireland A."/>
            <person name="Larimer J."/>
            <person name="McCowan C."/>
            <person name="Murphy C."/>
            <person name="Pearson M."/>
            <person name="Poon T.W."/>
            <person name="Priest M."/>
            <person name="Roberts A."/>
            <person name="Saif S."/>
            <person name="Shea T."/>
            <person name="Sisk P."/>
            <person name="Sykes S."/>
            <person name="Wortman J."/>
            <person name="Nusbaum C."/>
            <person name="Birren B."/>
        </authorList>
    </citation>
    <scope>NUCLEOTIDE SEQUENCE [LARGE SCALE GENOMIC DNA]</scope>
    <source>
        <strain evidence="2 3">CBS 119918</strain>
    </source>
</reference>
<evidence type="ECO:0000313" key="2">
    <source>
        <dbReference type="EMBL" id="KEF53395.1"/>
    </source>
</evidence>
<dbReference type="HOGENOM" id="CLU_016354_1_0_1"/>
<dbReference type="GO" id="GO:0005975">
    <property type="term" value="P:carbohydrate metabolic process"/>
    <property type="evidence" value="ECO:0007669"/>
    <property type="project" value="InterPro"/>
</dbReference>
<dbReference type="STRING" id="1182545.A0A072PCW3"/>
<sequence>MADGLPGHAHEFYRLIKDAPWLGGDQEYSCKGNSVEPALVRIAEHFPAGLNEAWPYSYNALVPLAYLSDDTRLKRHIIRVTNWVIDRQHQDGWLGPEDNLSRRNFWGRYPLFLGLMQLVEAEPELGKEKILPAMHKFVNLMHEMLSTDYQGYVWRPGDEFDEQWGRSRAADMVLALQWLYENHPGGNEKKIHHCMVHMYEMSYDWSYWFDERNFLKDDLDRFPVELTDSLFPYVHGVNAGQGLKWGGAMRRLVHDDRLLNVTRNGVNWTFQYHGTPSGAIVGDEREAGLSPARGTELCSVVESMFSLNYLYQAMGDRDFADKVELAAYNALPVMFMPHWWAHQYIAQTNQPISHRLDRSPFWNVGPYGQTFGTEPNFPCCTVNMQGYSKFVPAMFVRYGEEGIAHAVLGPANLRTALWNRNQINIRCDTNYPFSNHLRYDIKARYTFRFSIRVPSWAVLEDSGIWIDSGERHDLKPDNATGMHAMIIASGRTIIEVKFGAKVRIEPRANNTVSIYHGALLYALPIAGEYSHTRPGRYPGTDAPPEARDWQILPRTPWNLAIDTSTLQFFEYPNREDEYLPNPIWNEDATPVSISALACEINWKLTGGYAPNPPLVGHRNCTGRAFPVELRPYGSAKLHMAELPTVDLSPGSPDLWRPGKDQADGSASGSERQLEL</sequence>
<dbReference type="SUPFAM" id="SSF48208">
    <property type="entry name" value="Six-hairpin glycosidases"/>
    <property type="match status" value="1"/>
</dbReference>
<feature type="compositionally biased region" description="Polar residues" evidence="1">
    <location>
        <begin position="664"/>
        <end position="675"/>
    </location>
</feature>
<accession>A0A072PCW3</accession>
<keyword evidence="3" id="KW-1185">Reference proteome</keyword>
<dbReference type="RefSeq" id="XP_013255985.1">
    <property type="nucleotide sequence ID" value="XM_013400531.1"/>
</dbReference>
<dbReference type="Proteomes" id="UP000027920">
    <property type="component" value="Unassembled WGS sequence"/>
</dbReference>
<dbReference type="PANTHER" id="PTHR31151">
    <property type="entry name" value="PROLINE-TRNA LIGASE (DUF1680)"/>
    <property type="match status" value="1"/>
</dbReference>
<dbReference type="OrthoDB" id="5358475at2759"/>
<proteinExistence type="predicted"/>
<dbReference type="VEuPathDB" id="FungiDB:A1O9_10370"/>
<protein>
    <submittedName>
        <fullName evidence="2">Uncharacterized protein</fullName>
    </submittedName>
</protein>
<name>A0A072PCW3_9EURO</name>